<accession>A0ABR7W6Y8</accession>
<dbReference type="Gene3D" id="3.20.20.30">
    <property type="entry name" value="Luciferase-like domain"/>
    <property type="match status" value="1"/>
</dbReference>
<dbReference type="InterPro" id="IPR036661">
    <property type="entry name" value="Luciferase-like_sf"/>
</dbReference>
<comment type="similarity">
    <text evidence="1">To bacterial alkanal monooxygenase alpha and beta chains.</text>
</comment>
<name>A0ABR7W6Y8_9ACTN</name>
<dbReference type="NCBIfam" id="TIGR03558">
    <property type="entry name" value="oxido_grp_1"/>
    <property type="match status" value="1"/>
</dbReference>
<comment type="caution">
    <text evidence="3">The sequence shown here is derived from an EMBL/GenBank/DDBJ whole genome shotgun (WGS) entry which is preliminary data.</text>
</comment>
<dbReference type="PANTHER" id="PTHR30137:SF6">
    <property type="entry name" value="LUCIFERASE-LIKE MONOOXYGENASE"/>
    <property type="match status" value="1"/>
</dbReference>
<gene>
    <name evidence="3" type="ORF">IDF66_02085</name>
</gene>
<dbReference type="Proteomes" id="UP000602395">
    <property type="component" value="Unassembled WGS sequence"/>
</dbReference>
<reference evidence="3 4" key="1">
    <citation type="submission" date="2020-09" db="EMBL/GenBank/DDBJ databases">
        <title>Novel species in genus Gordonia.</title>
        <authorList>
            <person name="Zhang G."/>
        </authorList>
    </citation>
    <scope>NUCLEOTIDE SEQUENCE [LARGE SCALE GENOMIC DNA]</scope>
    <source>
        <strain evidence="3 4">ON-33</strain>
    </source>
</reference>
<sequence>MSVDLSILDLAQVGPGETVHDSFVASVDMAQRAERWGFRRIWYAEHHNMSSIASAAPAVLISHVAAHTESIRLGAGGVMLPNHSPLAIAEQFGTLGELYPGRIDLGLGRAPGGDQQTFAALRRSMASADRFPSDVLELQGYLRGQSRVEGVAATPGAGTDIPLYILGSSLFGAQLAAALGLPYAFASHFAPQALEEAVAVYRREFQPSEQLESPYVIAGVCVIADDDEAVAQEQLRQAKRHRVNALFGRGRKFTDEEADMILDMPQGRQIDSMMTYAGVGTPTQVLDYLDWFAGHAAADELIVASIAPDREIWRNTLGHIAPATARTATP</sequence>
<dbReference type="InterPro" id="IPR050766">
    <property type="entry name" value="Bact_Lucif_Oxidored"/>
</dbReference>
<dbReference type="InterPro" id="IPR019949">
    <property type="entry name" value="CmoO-like"/>
</dbReference>
<evidence type="ECO:0000313" key="4">
    <source>
        <dbReference type="Proteomes" id="UP000602395"/>
    </source>
</evidence>
<evidence type="ECO:0000259" key="2">
    <source>
        <dbReference type="Pfam" id="PF00296"/>
    </source>
</evidence>
<protein>
    <submittedName>
        <fullName evidence="3">LLM class flavin-dependent oxidoreductase</fullName>
    </submittedName>
</protein>
<dbReference type="Pfam" id="PF00296">
    <property type="entry name" value="Bac_luciferase"/>
    <property type="match status" value="1"/>
</dbReference>
<dbReference type="InterPro" id="IPR011251">
    <property type="entry name" value="Luciferase-like_dom"/>
</dbReference>
<organism evidence="3 4">
    <name type="scientific">Gordonia hankookensis</name>
    <dbReference type="NCBI Taxonomy" id="589403"/>
    <lineage>
        <taxon>Bacteria</taxon>
        <taxon>Bacillati</taxon>
        <taxon>Actinomycetota</taxon>
        <taxon>Actinomycetes</taxon>
        <taxon>Mycobacteriales</taxon>
        <taxon>Gordoniaceae</taxon>
        <taxon>Gordonia</taxon>
    </lineage>
</organism>
<dbReference type="RefSeq" id="WP_190265560.1">
    <property type="nucleotide sequence ID" value="NZ_BAABAD010000003.1"/>
</dbReference>
<dbReference type="EMBL" id="JACWMS010000001">
    <property type="protein sequence ID" value="MBD1318360.1"/>
    <property type="molecule type" value="Genomic_DNA"/>
</dbReference>
<keyword evidence="4" id="KW-1185">Reference proteome</keyword>
<dbReference type="SUPFAM" id="SSF51679">
    <property type="entry name" value="Bacterial luciferase-like"/>
    <property type="match status" value="1"/>
</dbReference>
<evidence type="ECO:0000256" key="1">
    <source>
        <dbReference type="ARBA" id="ARBA00007789"/>
    </source>
</evidence>
<proteinExistence type="predicted"/>
<evidence type="ECO:0000313" key="3">
    <source>
        <dbReference type="EMBL" id="MBD1318360.1"/>
    </source>
</evidence>
<dbReference type="PANTHER" id="PTHR30137">
    <property type="entry name" value="LUCIFERASE-LIKE MONOOXYGENASE"/>
    <property type="match status" value="1"/>
</dbReference>
<feature type="domain" description="Luciferase-like" evidence="2">
    <location>
        <begin position="7"/>
        <end position="289"/>
    </location>
</feature>